<feature type="non-terminal residue" evidence="1">
    <location>
        <position position="1"/>
    </location>
</feature>
<name>A0A3A2ZNS3_9EURO</name>
<accession>A0A3A2ZNS3</accession>
<sequence>NGSRNLPGRAVPDSHLMHVDGENRFHIWIIAKARASSKARIGKHNAIKMRKIGDDASVQSIAVARKVRVPR</sequence>
<evidence type="ECO:0000313" key="1">
    <source>
        <dbReference type="EMBL" id="RJE21014.1"/>
    </source>
</evidence>
<comment type="caution">
    <text evidence="1">The sequence shown here is derived from an EMBL/GenBank/DDBJ whole genome shotgun (WGS) entry which is preliminary data.</text>
</comment>
<proteinExistence type="predicted"/>
<dbReference type="EMBL" id="MVGC01000259">
    <property type="protein sequence ID" value="RJE21014.1"/>
    <property type="molecule type" value="Genomic_DNA"/>
</dbReference>
<gene>
    <name evidence="1" type="ORF">PHISCL_06660</name>
</gene>
<keyword evidence="2" id="KW-1185">Reference proteome</keyword>
<organism evidence="1 2">
    <name type="scientific">Aspergillus sclerotialis</name>
    <dbReference type="NCBI Taxonomy" id="2070753"/>
    <lineage>
        <taxon>Eukaryota</taxon>
        <taxon>Fungi</taxon>
        <taxon>Dikarya</taxon>
        <taxon>Ascomycota</taxon>
        <taxon>Pezizomycotina</taxon>
        <taxon>Eurotiomycetes</taxon>
        <taxon>Eurotiomycetidae</taxon>
        <taxon>Eurotiales</taxon>
        <taxon>Aspergillaceae</taxon>
        <taxon>Aspergillus</taxon>
        <taxon>Aspergillus subgen. Polypaecilum</taxon>
    </lineage>
</organism>
<dbReference type="Proteomes" id="UP000266188">
    <property type="component" value="Unassembled WGS sequence"/>
</dbReference>
<protein>
    <submittedName>
        <fullName evidence="1">Uncharacterized protein</fullName>
    </submittedName>
</protein>
<dbReference type="AlphaFoldDB" id="A0A3A2ZNS3"/>
<reference evidence="2" key="1">
    <citation type="submission" date="2017-02" db="EMBL/GenBank/DDBJ databases">
        <authorList>
            <person name="Tafer H."/>
            <person name="Lopandic K."/>
        </authorList>
    </citation>
    <scope>NUCLEOTIDE SEQUENCE [LARGE SCALE GENOMIC DNA]</scope>
    <source>
        <strain evidence="2">CBS 366.77</strain>
    </source>
</reference>
<evidence type="ECO:0000313" key="2">
    <source>
        <dbReference type="Proteomes" id="UP000266188"/>
    </source>
</evidence>